<evidence type="ECO:0000313" key="6">
    <source>
        <dbReference type="EMBL" id="EYU29774.1"/>
    </source>
</evidence>
<evidence type="ECO:0000256" key="3">
    <source>
        <dbReference type="ARBA" id="ARBA00022833"/>
    </source>
</evidence>
<dbReference type="InterPro" id="IPR001876">
    <property type="entry name" value="Znf_RanBP2"/>
</dbReference>
<keyword evidence="7" id="KW-1185">Reference proteome</keyword>
<dbReference type="AlphaFoldDB" id="A0A022QQA4"/>
<evidence type="ECO:0000259" key="5">
    <source>
        <dbReference type="PROSITE" id="PS50199"/>
    </source>
</evidence>
<dbReference type="PROSITE" id="PS01358">
    <property type="entry name" value="ZF_RANBP2_1"/>
    <property type="match status" value="2"/>
</dbReference>
<dbReference type="eggNOG" id="KOG4198">
    <property type="taxonomic scope" value="Eukaryota"/>
</dbReference>
<dbReference type="Gene3D" id="4.10.1060.10">
    <property type="entry name" value="Zinc finger, RanBP2-type"/>
    <property type="match status" value="3"/>
</dbReference>
<dbReference type="PROSITE" id="PS50199">
    <property type="entry name" value="ZF_RANBP2_2"/>
    <property type="match status" value="2"/>
</dbReference>
<protein>
    <recommendedName>
        <fullName evidence="5">RanBP2-type domain-containing protein</fullName>
    </recommendedName>
</protein>
<evidence type="ECO:0000256" key="2">
    <source>
        <dbReference type="ARBA" id="ARBA00022771"/>
    </source>
</evidence>
<proteinExistence type="predicted"/>
<dbReference type="InterPro" id="IPR036443">
    <property type="entry name" value="Znf_RanBP2_sf"/>
</dbReference>
<dbReference type="SMART" id="SM00547">
    <property type="entry name" value="ZnF_RBZ"/>
    <property type="match status" value="3"/>
</dbReference>
<dbReference type="EMBL" id="KI631148">
    <property type="protein sequence ID" value="EYU29774.1"/>
    <property type="molecule type" value="Genomic_DNA"/>
</dbReference>
<dbReference type="PANTHER" id="PTHR23111:SF41">
    <property type="entry name" value="ZINC FINGER RAN-BINDING DOMAIN-CONTAINING PROTEIN 2-LIKE"/>
    <property type="match status" value="1"/>
</dbReference>
<gene>
    <name evidence="6" type="ORF">MIMGU_mgv1a018551mg</name>
</gene>
<dbReference type="FunFam" id="4.10.1060.10:FF:000023">
    <property type="entry name" value="Ran-binding zinc finger protein"/>
    <property type="match status" value="1"/>
</dbReference>
<dbReference type="PANTHER" id="PTHR23111">
    <property type="entry name" value="ZINC FINGER PROTEIN"/>
    <property type="match status" value="1"/>
</dbReference>
<keyword evidence="3" id="KW-0862">Zinc</keyword>
<organism evidence="6 7">
    <name type="scientific">Erythranthe guttata</name>
    <name type="common">Yellow monkey flower</name>
    <name type="synonym">Mimulus guttatus</name>
    <dbReference type="NCBI Taxonomy" id="4155"/>
    <lineage>
        <taxon>Eukaryota</taxon>
        <taxon>Viridiplantae</taxon>
        <taxon>Streptophyta</taxon>
        <taxon>Embryophyta</taxon>
        <taxon>Tracheophyta</taxon>
        <taxon>Spermatophyta</taxon>
        <taxon>Magnoliopsida</taxon>
        <taxon>eudicotyledons</taxon>
        <taxon>Gunneridae</taxon>
        <taxon>Pentapetalae</taxon>
        <taxon>asterids</taxon>
        <taxon>lamiids</taxon>
        <taxon>Lamiales</taxon>
        <taxon>Phrymaceae</taxon>
        <taxon>Erythranthe</taxon>
    </lineage>
</organism>
<dbReference type="STRING" id="4155.A0A022QQA4"/>
<name>A0A022QQA4_ERYGU</name>
<evidence type="ECO:0000256" key="4">
    <source>
        <dbReference type="PROSITE-ProRule" id="PRU00322"/>
    </source>
</evidence>
<evidence type="ECO:0000313" key="7">
    <source>
        <dbReference type="Proteomes" id="UP000030748"/>
    </source>
</evidence>
<feature type="domain" description="RanBP2-type" evidence="5">
    <location>
        <begin position="99"/>
        <end position="130"/>
    </location>
</feature>
<keyword evidence="2 4" id="KW-0863">Zinc-finger</keyword>
<dbReference type="GO" id="GO:0003729">
    <property type="term" value="F:mRNA binding"/>
    <property type="evidence" value="ECO:0000318"/>
    <property type="project" value="GO_Central"/>
</dbReference>
<dbReference type="GO" id="GO:0008270">
    <property type="term" value="F:zinc ion binding"/>
    <property type="evidence" value="ECO:0007669"/>
    <property type="project" value="UniProtKB-KW"/>
</dbReference>
<feature type="domain" description="RanBP2-type" evidence="5">
    <location>
        <begin position="3"/>
        <end position="32"/>
    </location>
</feature>
<evidence type="ECO:0000256" key="1">
    <source>
        <dbReference type="ARBA" id="ARBA00022723"/>
    </source>
</evidence>
<sequence length="134" mass="15136">MSRQGDWLCGACQHLNFQKRETCQRCCCPKYATATDMSSYANTFILMQKTEIILQAGDWYCSCGAHNYASRTNCYTCFAFKDYSGYGAAYTYDAIPGWKTGDWICSRLGCGMHNYASRMECFKCQTPKDFGGAI</sequence>
<reference evidence="6 7" key="1">
    <citation type="journal article" date="2013" name="Proc. Natl. Acad. Sci. U.S.A.">
        <title>Fine-scale variation in meiotic recombination in Mimulus inferred from population shotgun sequencing.</title>
        <authorList>
            <person name="Hellsten U."/>
            <person name="Wright K.M."/>
            <person name="Jenkins J."/>
            <person name="Shu S."/>
            <person name="Yuan Y."/>
            <person name="Wessler S.R."/>
            <person name="Schmutz J."/>
            <person name="Willis J.H."/>
            <person name="Rokhsar D.S."/>
        </authorList>
    </citation>
    <scope>NUCLEOTIDE SEQUENCE [LARGE SCALE GENOMIC DNA]</scope>
    <source>
        <strain evidence="7">cv. DUN x IM62</strain>
    </source>
</reference>
<dbReference type="Pfam" id="PF00641">
    <property type="entry name" value="Zn_ribbon_RanBP"/>
    <property type="match status" value="1"/>
</dbReference>
<dbReference type="SUPFAM" id="SSF90209">
    <property type="entry name" value="Ran binding protein zinc finger-like"/>
    <property type="match status" value="3"/>
</dbReference>
<keyword evidence="1" id="KW-0479">Metal-binding</keyword>
<dbReference type="Proteomes" id="UP000030748">
    <property type="component" value="Unassembled WGS sequence"/>
</dbReference>
<dbReference type="GO" id="GO:0005737">
    <property type="term" value="C:cytoplasm"/>
    <property type="evidence" value="ECO:0000318"/>
    <property type="project" value="GO_Central"/>
</dbReference>
<accession>A0A022QQA4</accession>